<keyword evidence="6" id="KW-1185">Reference proteome</keyword>
<dbReference type="EMBL" id="KZ678404">
    <property type="protein sequence ID" value="PSR93833.1"/>
    <property type="molecule type" value="Genomic_DNA"/>
</dbReference>
<name>A0A2T3AE04_9PEZI</name>
<dbReference type="OrthoDB" id="73901at2759"/>
<keyword evidence="4" id="KW-0186">Copper</keyword>
<dbReference type="STRING" id="2025994.A0A2T3AE04"/>
<keyword evidence="4" id="KW-0813">Transport</keyword>
<keyword evidence="3 4" id="KW-0472">Membrane</keyword>
<reference evidence="5 6" key="1">
    <citation type="journal article" date="2018" name="Mycol. Prog.">
        <title>Coniella lustricola, a new species from submerged detritus.</title>
        <authorList>
            <person name="Raudabaugh D.B."/>
            <person name="Iturriaga T."/>
            <person name="Carver A."/>
            <person name="Mondo S."/>
            <person name="Pangilinan J."/>
            <person name="Lipzen A."/>
            <person name="He G."/>
            <person name="Amirebrahimi M."/>
            <person name="Grigoriev I.V."/>
            <person name="Miller A.N."/>
        </authorList>
    </citation>
    <scope>NUCLEOTIDE SEQUENCE [LARGE SCALE GENOMIC DNA]</scope>
    <source>
        <strain evidence="5 6">B22-T-1</strain>
    </source>
</reference>
<evidence type="ECO:0000313" key="6">
    <source>
        <dbReference type="Proteomes" id="UP000241462"/>
    </source>
</evidence>
<keyword evidence="4" id="KW-0187">Copper transport</keyword>
<evidence type="ECO:0000256" key="2">
    <source>
        <dbReference type="ARBA" id="ARBA00022989"/>
    </source>
</evidence>
<comment type="subcellular location">
    <subcellularLocation>
        <location evidence="4">Membrane</location>
        <topology evidence="4">Multi-pass membrane protein</topology>
    </subcellularLocation>
</comment>
<dbReference type="GO" id="GO:0005886">
    <property type="term" value="C:plasma membrane"/>
    <property type="evidence" value="ECO:0007669"/>
    <property type="project" value="TreeGrafter"/>
</dbReference>
<keyword evidence="4" id="KW-0406">Ion transport</keyword>
<comment type="similarity">
    <text evidence="4">Belongs to the copper transporter (Ctr) (TC 1.A.56) family. SLC31A subfamily.</text>
</comment>
<accession>A0A2T3AE04</accession>
<keyword evidence="1 4" id="KW-0812">Transmembrane</keyword>
<proteinExistence type="inferred from homology"/>
<protein>
    <recommendedName>
        <fullName evidence="4">Copper transport protein</fullName>
    </recommendedName>
</protein>
<keyword evidence="2 4" id="KW-1133">Transmembrane helix</keyword>
<dbReference type="PANTHER" id="PTHR12483">
    <property type="entry name" value="SOLUTE CARRIER FAMILY 31 COPPER TRANSPORTERS"/>
    <property type="match status" value="1"/>
</dbReference>
<organism evidence="5 6">
    <name type="scientific">Coniella lustricola</name>
    <dbReference type="NCBI Taxonomy" id="2025994"/>
    <lineage>
        <taxon>Eukaryota</taxon>
        <taxon>Fungi</taxon>
        <taxon>Dikarya</taxon>
        <taxon>Ascomycota</taxon>
        <taxon>Pezizomycotina</taxon>
        <taxon>Sordariomycetes</taxon>
        <taxon>Sordariomycetidae</taxon>
        <taxon>Diaporthales</taxon>
        <taxon>Schizoparmaceae</taxon>
        <taxon>Coniella</taxon>
    </lineage>
</organism>
<dbReference type="InterPro" id="IPR007274">
    <property type="entry name" value="Cop_transporter"/>
</dbReference>
<dbReference type="PANTHER" id="PTHR12483:SF120">
    <property type="entry name" value="HIGH-AFFINITY COPPER TRANSPORTER CTRA2"/>
    <property type="match status" value="1"/>
</dbReference>
<feature type="transmembrane region" description="Helical" evidence="4">
    <location>
        <begin position="27"/>
        <end position="48"/>
    </location>
</feature>
<dbReference type="AlphaFoldDB" id="A0A2T3AE04"/>
<evidence type="ECO:0000256" key="3">
    <source>
        <dbReference type="ARBA" id="ARBA00023136"/>
    </source>
</evidence>
<dbReference type="InParanoid" id="A0A2T3AE04"/>
<evidence type="ECO:0000256" key="4">
    <source>
        <dbReference type="RuleBase" id="RU367022"/>
    </source>
</evidence>
<evidence type="ECO:0000313" key="5">
    <source>
        <dbReference type="EMBL" id="PSR93833.1"/>
    </source>
</evidence>
<gene>
    <name evidence="5" type="ORF">BD289DRAFT_364253</name>
</gene>
<dbReference type="Pfam" id="PF04145">
    <property type="entry name" value="Ctr"/>
    <property type="match status" value="1"/>
</dbReference>
<evidence type="ECO:0000256" key="1">
    <source>
        <dbReference type="ARBA" id="ARBA00022692"/>
    </source>
</evidence>
<feature type="transmembrane region" description="Helical" evidence="4">
    <location>
        <begin position="146"/>
        <end position="166"/>
    </location>
</feature>
<sequence length="170" mass="18846">MMATMMVAFQNDMATALYVEAWTPSTVGQYAGTCIFVIALAAIFRSLFAIRAIMESRWLDQEINRRYVAVKGQLPMHDKMSNDSLKQNMVLSANGVEEQVMVVKKRHTVARPWRASVDPVRAIVDTVIAGTGYLLMLAVMTMNIGYFLSVLGGTFLGSIAIGRFAVLHEH</sequence>
<dbReference type="Proteomes" id="UP000241462">
    <property type="component" value="Unassembled WGS sequence"/>
</dbReference>
<dbReference type="GO" id="GO:0005375">
    <property type="term" value="F:copper ion transmembrane transporter activity"/>
    <property type="evidence" value="ECO:0007669"/>
    <property type="project" value="UniProtKB-UniRule"/>
</dbReference>